<dbReference type="Proteomes" id="UP000183561">
    <property type="component" value="Unassembled WGS sequence"/>
</dbReference>
<organism evidence="1 2">
    <name type="scientific">Rhodococcus koreensis</name>
    <dbReference type="NCBI Taxonomy" id="99653"/>
    <lineage>
        <taxon>Bacteria</taxon>
        <taxon>Bacillati</taxon>
        <taxon>Actinomycetota</taxon>
        <taxon>Actinomycetes</taxon>
        <taxon>Mycobacteriales</taxon>
        <taxon>Nocardiaceae</taxon>
        <taxon>Rhodococcus</taxon>
    </lineage>
</organism>
<accession>A0A1H4I5M4</accession>
<sequence length="30" mass="3611">MIGILPDLGYTMWLPLAIEWNNFVDWFNQL</sequence>
<evidence type="ECO:0000313" key="2">
    <source>
        <dbReference type="Proteomes" id="UP000183561"/>
    </source>
</evidence>
<reference evidence="2" key="1">
    <citation type="submission" date="2016-10" db="EMBL/GenBank/DDBJ databases">
        <authorList>
            <person name="Varghese N."/>
            <person name="Submissions S."/>
        </authorList>
    </citation>
    <scope>NUCLEOTIDE SEQUENCE [LARGE SCALE GENOMIC DNA]</scope>
    <source>
        <strain evidence="2">DSM 44498</strain>
    </source>
</reference>
<evidence type="ECO:0000313" key="1">
    <source>
        <dbReference type="EMBL" id="SEB29389.1"/>
    </source>
</evidence>
<name>A0A1H4I5M4_9NOCA</name>
<proteinExistence type="predicted"/>
<dbReference type="AlphaFoldDB" id="A0A1H4I5M4"/>
<dbReference type="EMBL" id="FNSV01000001">
    <property type="protein sequence ID" value="SEB29389.1"/>
    <property type="molecule type" value="Genomic_DNA"/>
</dbReference>
<keyword evidence="2" id="KW-1185">Reference proteome</keyword>
<gene>
    <name evidence="1" type="ORF">SAMN04490239_0084</name>
</gene>
<protein>
    <submittedName>
        <fullName evidence="1">Uncharacterized protein</fullName>
    </submittedName>
</protein>